<keyword evidence="2" id="KW-1185">Reference proteome</keyword>
<dbReference type="RefSeq" id="WP_289962926.1">
    <property type="nucleotide sequence ID" value="NZ_JAUEOZ010000002.1"/>
</dbReference>
<protein>
    <submittedName>
        <fullName evidence="1">DUF3299 domain-containing protein</fullName>
    </submittedName>
</protein>
<dbReference type="Proteomes" id="UP001169719">
    <property type="component" value="Unassembled WGS sequence"/>
</dbReference>
<accession>A0ABT7Y4A1</accession>
<sequence>MFRLIRLGPLFVLSLFLLSKPIFASDVEYDYAFDGESFLSWRSLILSVDELENPFESMPYEAMGEMRHYASLKEAEQKAKVRDDNVVQAEVHEQLVNLEARLREQGHDAEALYQQRNRIMAQRINQMNSPNPAVIDKEWRIAGFMAPIDFDGTKVTRFFMVPIAGACIHTPAPPPNQIILLEYEQGVELKGLEYGFWVEGTLETEVTTDVANYYDGESVVETIYRMQADEIHFFE</sequence>
<dbReference type="EMBL" id="JAUEOZ010000002">
    <property type="protein sequence ID" value="MDN2482873.1"/>
    <property type="molecule type" value="Genomic_DNA"/>
</dbReference>
<dbReference type="Gene3D" id="2.40.50.870">
    <property type="entry name" value="Protein of unknown function (DUF3299)"/>
    <property type="match status" value="1"/>
</dbReference>
<dbReference type="Pfam" id="PF11736">
    <property type="entry name" value="DUF3299"/>
    <property type="match status" value="1"/>
</dbReference>
<evidence type="ECO:0000313" key="1">
    <source>
        <dbReference type="EMBL" id="MDN2482873.1"/>
    </source>
</evidence>
<evidence type="ECO:0000313" key="2">
    <source>
        <dbReference type="Proteomes" id="UP001169719"/>
    </source>
</evidence>
<gene>
    <name evidence="1" type="ORF">QWJ08_16145</name>
</gene>
<organism evidence="1 2">
    <name type="scientific">Vibrio agarivorans</name>
    <dbReference type="NCBI Taxonomy" id="153622"/>
    <lineage>
        <taxon>Bacteria</taxon>
        <taxon>Pseudomonadati</taxon>
        <taxon>Pseudomonadota</taxon>
        <taxon>Gammaproteobacteria</taxon>
        <taxon>Vibrionales</taxon>
        <taxon>Vibrionaceae</taxon>
        <taxon>Vibrio</taxon>
    </lineage>
</organism>
<proteinExistence type="predicted"/>
<reference evidence="1" key="1">
    <citation type="submission" date="2024-05" db="EMBL/GenBank/DDBJ databases">
        <title>Genome Sequences of Four Agar- Degrading Marine Bacteria.</title>
        <authorList>
            <person name="Phillips E.K."/>
            <person name="Shaffer J.C."/>
            <person name="Henson M.W."/>
            <person name="Temperton B."/>
            <person name="Thrash C.J."/>
            <person name="Martin M.O."/>
        </authorList>
    </citation>
    <scope>NUCLEOTIDE SEQUENCE</scope>
    <source>
        <strain evidence="1">EKP203</strain>
    </source>
</reference>
<dbReference type="InterPro" id="IPR021727">
    <property type="entry name" value="DUF3299"/>
</dbReference>
<name>A0ABT7Y4A1_9VIBR</name>
<comment type="caution">
    <text evidence="1">The sequence shown here is derived from an EMBL/GenBank/DDBJ whole genome shotgun (WGS) entry which is preliminary data.</text>
</comment>